<dbReference type="Proteomes" id="UP000249016">
    <property type="component" value="Unassembled WGS sequence"/>
</dbReference>
<keyword evidence="1" id="KW-0812">Transmembrane</keyword>
<keyword evidence="1" id="KW-0472">Membrane</keyword>
<feature type="transmembrane region" description="Helical" evidence="1">
    <location>
        <begin position="7"/>
        <end position="26"/>
    </location>
</feature>
<dbReference type="Pfam" id="PF07883">
    <property type="entry name" value="Cupin_2"/>
    <property type="match status" value="1"/>
</dbReference>
<evidence type="ECO:0000313" key="3">
    <source>
        <dbReference type="EMBL" id="RAI77270.1"/>
    </source>
</evidence>
<dbReference type="OrthoDB" id="1423961at2"/>
<organism evidence="3 4">
    <name type="scientific">Spirosoma telluris</name>
    <dbReference type="NCBI Taxonomy" id="2183553"/>
    <lineage>
        <taxon>Bacteria</taxon>
        <taxon>Pseudomonadati</taxon>
        <taxon>Bacteroidota</taxon>
        <taxon>Cytophagia</taxon>
        <taxon>Cytophagales</taxon>
        <taxon>Cytophagaceae</taxon>
        <taxon>Spirosoma</taxon>
    </lineage>
</organism>
<dbReference type="InterPro" id="IPR011051">
    <property type="entry name" value="RmlC_Cupin_sf"/>
</dbReference>
<dbReference type="SUPFAM" id="SSF51182">
    <property type="entry name" value="RmlC-like cupins"/>
    <property type="match status" value="1"/>
</dbReference>
<feature type="domain" description="Cupin type-2" evidence="2">
    <location>
        <begin position="66"/>
        <end position="129"/>
    </location>
</feature>
<name>A0A327NPI0_9BACT</name>
<gene>
    <name evidence="3" type="ORF">HMF3257_29390</name>
</gene>
<dbReference type="InterPro" id="IPR014710">
    <property type="entry name" value="RmlC-like_jellyroll"/>
</dbReference>
<sequence>MRKVFKILIYTISAYLLIALICQIWPTNRPDFSKVFAPNSHFGNNTQGNEQIVLGYHDGVVRMLGKVKPHAEGPPEHVHTNFDEPFSVDKGTLSLLVNGEKKVLHSGETFTVSKGTYHKFFNETDSTATAIGDAPAEFRFILTQLYGLTNEDPAIFQSPRFLLQLSVWGSDFDSYLKEGPPPFVVKIIKFLLLPIAKLAGYQYANEAYFPKPQ</sequence>
<protein>
    <recommendedName>
        <fullName evidence="2">Cupin type-2 domain-containing protein</fullName>
    </recommendedName>
</protein>
<dbReference type="InterPro" id="IPR013096">
    <property type="entry name" value="Cupin_2"/>
</dbReference>
<proteinExistence type="predicted"/>
<evidence type="ECO:0000256" key="1">
    <source>
        <dbReference type="SAM" id="Phobius"/>
    </source>
</evidence>
<dbReference type="RefSeq" id="WP_111347722.1">
    <property type="nucleotide sequence ID" value="NZ_QLII01000001.1"/>
</dbReference>
<dbReference type="EMBL" id="QLII01000001">
    <property type="protein sequence ID" value="RAI77270.1"/>
    <property type="molecule type" value="Genomic_DNA"/>
</dbReference>
<dbReference type="Gene3D" id="2.60.120.10">
    <property type="entry name" value="Jelly Rolls"/>
    <property type="match status" value="1"/>
</dbReference>
<comment type="caution">
    <text evidence="3">The sequence shown here is derived from an EMBL/GenBank/DDBJ whole genome shotgun (WGS) entry which is preliminary data.</text>
</comment>
<evidence type="ECO:0000259" key="2">
    <source>
        <dbReference type="Pfam" id="PF07883"/>
    </source>
</evidence>
<dbReference type="AlphaFoldDB" id="A0A327NPI0"/>
<keyword evidence="4" id="KW-1185">Reference proteome</keyword>
<keyword evidence="1" id="KW-1133">Transmembrane helix</keyword>
<reference evidence="3 4" key="1">
    <citation type="submission" date="2018-06" db="EMBL/GenBank/DDBJ databases">
        <title>Spirosoma sp. HMF3257 Genome sequencing and assembly.</title>
        <authorList>
            <person name="Kang H."/>
            <person name="Cha I."/>
            <person name="Kim H."/>
            <person name="Kang J."/>
            <person name="Joh K."/>
        </authorList>
    </citation>
    <scope>NUCLEOTIDE SEQUENCE [LARGE SCALE GENOMIC DNA]</scope>
    <source>
        <strain evidence="3 4">HMF3257</strain>
    </source>
</reference>
<evidence type="ECO:0000313" key="4">
    <source>
        <dbReference type="Proteomes" id="UP000249016"/>
    </source>
</evidence>
<accession>A0A327NPI0</accession>